<proteinExistence type="predicted"/>
<accession>A0A225A6L8</accession>
<protein>
    <submittedName>
        <fullName evidence="1">Uncharacterized protein</fullName>
    </submittedName>
</protein>
<dbReference type="AlphaFoldDB" id="A0A225A6L8"/>
<dbReference type="Proteomes" id="UP000214365">
    <property type="component" value="Unassembled WGS sequence"/>
</dbReference>
<reference evidence="1 2" key="1">
    <citation type="submission" date="2015-06" db="EMBL/GenBank/DDBJ databases">
        <title>Talaromyces atroroseus IBT 11181 draft genome.</title>
        <authorList>
            <person name="Rasmussen K.B."/>
            <person name="Rasmussen S."/>
            <person name="Petersen B."/>
            <person name="Sicheritz-Ponten T."/>
            <person name="Mortensen U.H."/>
            <person name="Thrane U."/>
        </authorList>
    </citation>
    <scope>NUCLEOTIDE SEQUENCE [LARGE SCALE GENOMIC DNA]</scope>
    <source>
        <strain evidence="1 2">IBT 11181</strain>
    </source>
</reference>
<name>A0A225A6L8_TALAT</name>
<dbReference type="RefSeq" id="XP_020115391.1">
    <property type="nucleotide sequence ID" value="XM_020265390.1"/>
</dbReference>
<dbReference type="STRING" id="1441469.A0A225A6L8"/>
<evidence type="ECO:0000313" key="1">
    <source>
        <dbReference type="EMBL" id="OKL55270.1"/>
    </source>
</evidence>
<comment type="caution">
    <text evidence="1">The sequence shown here is derived from an EMBL/GenBank/DDBJ whole genome shotgun (WGS) entry which is preliminary data.</text>
</comment>
<sequence>MPRNIENFPSEIRILLLSVMDLEALKSFVRASPVYHQQYLLYREHLLRQCLEITLGSISLGAFAVHKSSLKTFSKTRTINKVAHLLDSYKASSTHYLIPREESSLDDLIKMANFHRLVIQPLVRHYTDWALRNIVRDAKILQIEYDLNKIEEPFSTAEGTRVMRSLYRFELFCNLFGLGPHKLDSELDSLDICMLVAASFDHWELKEISCIHSFTVSKCQNIFDDVIGGTHPHRYSDRKLSYNNPNGSVANYADVHLSGTTSRGLAFLQTIFLEPRGAADRALLILDGFPLAWTVFWESNMIVRLKNDGTLWGYALWDSRPLKCTLKEIIGNI</sequence>
<dbReference type="EMBL" id="LFMY01000023">
    <property type="protein sequence ID" value="OKL55270.1"/>
    <property type="molecule type" value="Genomic_DNA"/>
</dbReference>
<organism evidence="1 2">
    <name type="scientific">Talaromyces atroroseus</name>
    <dbReference type="NCBI Taxonomy" id="1441469"/>
    <lineage>
        <taxon>Eukaryota</taxon>
        <taxon>Fungi</taxon>
        <taxon>Dikarya</taxon>
        <taxon>Ascomycota</taxon>
        <taxon>Pezizomycotina</taxon>
        <taxon>Eurotiomycetes</taxon>
        <taxon>Eurotiomycetidae</taxon>
        <taxon>Eurotiales</taxon>
        <taxon>Trichocomaceae</taxon>
        <taxon>Talaromyces</taxon>
        <taxon>Talaromyces sect. Trachyspermi</taxon>
    </lineage>
</organism>
<dbReference type="OrthoDB" id="5304511at2759"/>
<dbReference type="GeneID" id="31009182"/>
<gene>
    <name evidence="1" type="ORF">UA08_09426</name>
</gene>
<keyword evidence="2" id="KW-1185">Reference proteome</keyword>
<evidence type="ECO:0000313" key="2">
    <source>
        <dbReference type="Proteomes" id="UP000214365"/>
    </source>
</evidence>